<dbReference type="EMBL" id="LGUB01001310">
    <property type="protein sequence ID" value="KRH92003.1"/>
    <property type="molecule type" value="Genomic_DNA"/>
</dbReference>
<dbReference type="VEuPathDB" id="MicrosporidiaDB:M153_149130001"/>
<feature type="region of interest" description="Disordered" evidence="1">
    <location>
        <begin position="1"/>
        <end position="50"/>
    </location>
</feature>
<dbReference type="Proteomes" id="UP000051530">
    <property type="component" value="Unassembled WGS sequence"/>
</dbReference>
<feature type="compositionally biased region" description="Polar residues" evidence="1">
    <location>
        <begin position="35"/>
        <end position="50"/>
    </location>
</feature>
<organism evidence="2 3">
    <name type="scientific">Pseudoloma neurophilia</name>
    <dbReference type="NCBI Taxonomy" id="146866"/>
    <lineage>
        <taxon>Eukaryota</taxon>
        <taxon>Fungi</taxon>
        <taxon>Fungi incertae sedis</taxon>
        <taxon>Microsporidia</taxon>
        <taxon>Pseudoloma</taxon>
    </lineage>
</organism>
<proteinExistence type="predicted"/>
<gene>
    <name evidence="2" type="ORF">M153_149130001</name>
</gene>
<dbReference type="AlphaFoldDB" id="A0A0R0LR52"/>
<keyword evidence="3" id="KW-1185">Reference proteome</keyword>
<name>A0A0R0LR52_9MICR</name>
<evidence type="ECO:0000256" key="1">
    <source>
        <dbReference type="SAM" id="MobiDB-lite"/>
    </source>
</evidence>
<evidence type="ECO:0000313" key="2">
    <source>
        <dbReference type="EMBL" id="KRH92003.1"/>
    </source>
</evidence>
<accession>A0A0R0LR52</accession>
<evidence type="ECO:0000313" key="3">
    <source>
        <dbReference type="Proteomes" id="UP000051530"/>
    </source>
</evidence>
<protein>
    <submittedName>
        <fullName evidence="2">Uncharacterized protein</fullName>
    </submittedName>
</protein>
<reference evidence="2 3" key="1">
    <citation type="submission" date="2015-07" db="EMBL/GenBank/DDBJ databases">
        <title>The genome of Pseudoloma neurophilia, a relevant intracellular parasite of the zebrafish.</title>
        <authorList>
            <person name="Ndikumana S."/>
            <person name="Pelin A."/>
            <person name="Sanders J."/>
            <person name="Corradi N."/>
        </authorList>
    </citation>
    <scope>NUCLEOTIDE SEQUENCE [LARGE SCALE GENOMIC DNA]</scope>
    <source>
        <strain evidence="2 3">MK1</strain>
    </source>
</reference>
<comment type="caution">
    <text evidence="2">The sequence shown here is derived from an EMBL/GenBank/DDBJ whole genome shotgun (WGS) entry which is preliminary data.</text>
</comment>
<feature type="non-terminal residue" evidence="2">
    <location>
        <position position="1"/>
    </location>
</feature>
<sequence length="50" mass="5801">KNTSIKTPKNNSTKKENTSLNKKYLNKKTKHTIKEQTPQNKQNTSLNKKT</sequence>
<feature type="compositionally biased region" description="Polar residues" evidence="1">
    <location>
        <begin position="1"/>
        <end position="11"/>
    </location>
</feature>